<evidence type="ECO:0000256" key="2">
    <source>
        <dbReference type="ARBA" id="ARBA00022630"/>
    </source>
</evidence>
<keyword evidence="2" id="KW-0285">Flavoprotein</keyword>
<dbReference type="Pfam" id="PF01494">
    <property type="entry name" value="FAD_binding_3"/>
    <property type="match status" value="1"/>
</dbReference>
<comment type="cofactor">
    <cofactor evidence="1">
        <name>FAD</name>
        <dbReference type="ChEBI" id="CHEBI:57692"/>
    </cofactor>
</comment>
<evidence type="ECO:0000313" key="5">
    <source>
        <dbReference type="EMBL" id="POM24524.1"/>
    </source>
</evidence>
<dbReference type="Gene3D" id="3.30.70.2450">
    <property type="match status" value="1"/>
</dbReference>
<feature type="domain" description="FAD-binding" evidence="4">
    <location>
        <begin position="4"/>
        <end position="333"/>
    </location>
</feature>
<dbReference type="Gene3D" id="3.50.50.60">
    <property type="entry name" value="FAD/NAD(P)-binding domain"/>
    <property type="match status" value="1"/>
</dbReference>
<proteinExistence type="predicted"/>
<reference evidence="5 6" key="1">
    <citation type="journal article" date="2017" name="Chemistry">
        <title>Isolation, Biosynthesis and Chemical Modifications of Rubterolones A-F: Rare Tropolone Alkaloids from Actinomadura sp. 5-2.</title>
        <authorList>
            <person name="Guo H."/>
            <person name="Benndorf R."/>
            <person name="Leichnitz D."/>
            <person name="Klassen J.L."/>
            <person name="Vollmers J."/>
            <person name="Gorls H."/>
            <person name="Steinacker M."/>
            <person name="Weigel C."/>
            <person name="Dahse H.M."/>
            <person name="Kaster A.K."/>
            <person name="de Beer Z.W."/>
            <person name="Poulsen M."/>
            <person name="Beemelmanns C."/>
        </authorList>
    </citation>
    <scope>NUCLEOTIDE SEQUENCE [LARGE SCALE GENOMIC DNA]</scope>
    <source>
        <strain evidence="5 6">5-2</strain>
    </source>
</reference>
<dbReference type="Pfam" id="PF21274">
    <property type="entry name" value="Rng_hyd_C"/>
    <property type="match status" value="1"/>
</dbReference>
<dbReference type="Proteomes" id="UP000242367">
    <property type="component" value="Unassembled WGS sequence"/>
</dbReference>
<dbReference type="InterPro" id="IPR002938">
    <property type="entry name" value="FAD-bd"/>
</dbReference>
<comment type="caution">
    <text evidence="5">The sequence shown here is derived from an EMBL/GenBank/DDBJ whole genome shotgun (WGS) entry which is preliminary data.</text>
</comment>
<dbReference type="InterPro" id="IPR036188">
    <property type="entry name" value="FAD/NAD-bd_sf"/>
</dbReference>
<organism evidence="5 6">
    <name type="scientific">Actinomadura rubteroloni</name>
    <dbReference type="NCBI Taxonomy" id="1926885"/>
    <lineage>
        <taxon>Bacteria</taxon>
        <taxon>Bacillati</taxon>
        <taxon>Actinomycetota</taxon>
        <taxon>Actinomycetes</taxon>
        <taxon>Streptosporangiales</taxon>
        <taxon>Thermomonosporaceae</taxon>
        <taxon>Actinomadura</taxon>
    </lineage>
</organism>
<sequence>MNDHVVIVGAGPGGLMLACELGLAGVRTTVLEKRTGRSHESGGALLHARCVETLKQRGIADRFGDADTPRWNRTHFGLMYIDLDNGLAETEYDMLVPQVRTEELLEERARELGVEVLLGQEVTGVEQDADGVTVGVRSADGERTLRCAYLVGADGVRSTVARLCGFEYEQFAPSYYGVTADVGDFAGNHDRFVKGLYPNGQLGILPLQAGRIRIMTVEFVGEPAGPEVPVTRDEVLASVRRIAGDAPDIEEPSWMARNGHPTRVARSYRDGRVLLVGDSAHSHPPSSGNGMVTTIHDAANLGWKLAAEVQGRAPEGLLDSYHAERRPIGRRACVRAQAQVAAMHPLEHVEPLREVLAGLITIPEVRKYLVQYVTEVGYAFDYPGLPADVERHELIGTRFQDVPVTRPDGTALTTYELLTTGRGLVLNLTGKPGALPDVTGDVDVVTVEPTPELDARAVLVRPDGFVAWADRDTAGDAGLDLALRTWFGATTSA</sequence>
<dbReference type="Gene3D" id="3.40.30.120">
    <property type="match status" value="1"/>
</dbReference>
<dbReference type="PRINTS" id="PR00420">
    <property type="entry name" value="RNGMNOXGNASE"/>
</dbReference>
<gene>
    <name evidence="5" type="primary">pcpB_6</name>
    <name evidence="5" type="ORF">BTM25_31530</name>
</gene>
<keyword evidence="5" id="KW-0503">Monooxygenase</keyword>
<dbReference type="GO" id="GO:0018677">
    <property type="term" value="F:pentachlorophenol monooxygenase activity"/>
    <property type="evidence" value="ECO:0007669"/>
    <property type="project" value="UniProtKB-EC"/>
</dbReference>
<evidence type="ECO:0000313" key="6">
    <source>
        <dbReference type="Proteomes" id="UP000242367"/>
    </source>
</evidence>
<dbReference type="PANTHER" id="PTHR43004">
    <property type="entry name" value="TRK SYSTEM POTASSIUM UPTAKE PROTEIN"/>
    <property type="match status" value="1"/>
</dbReference>
<dbReference type="SUPFAM" id="SSF51905">
    <property type="entry name" value="FAD/NAD(P)-binding domain"/>
    <property type="match status" value="1"/>
</dbReference>
<dbReference type="AlphaFoldDB" id="A0A2P4UHI7"/>
<evidence type="ECO:0000256" key="1">
    <source>
        <dbReference type="ARBA" id="ARBA00001974"/>
    </source>
</evidence>
<keyword evidence="5" id="KW-0560">Oxidoreductase</keyword>
<protein>
    <submittedName>
        <fullName evidence="5">Pentachlorophenol 4-monooxygenase</fullName>
        <ecNumber evidence="5">1.14.13.50</ecNumber>
    </submittedName>
</protein>
<dbReference type="PANTHER" id="PTHR43004:SF19">
    <property type="entry name" value="BINDING MONOOXYGENASE, PUTATIVE (JCVI)-RELATED"/>
    <property type="match status" value="1"/>
</dbReference>
<dbReference type="RefSeq" id="WP_103563647.1">
    <property type="nucleotide sequence ID" value="NZ_MTBP01000002.1"/>
</dbReference>
<dbReference type="EMBL" id="MTBP01000002">
    <property type="protein sequence ID" value="POM24524.1"/>
    <property type="molecule type" value="Genomic_DNA"/>
</dbReference>
<dbReference type="InterPro" id="IPR050641">
    <property type="entry name" value="RIFMO-like"/>
</dbReference>
<evidence type="ECO:0000259" key="4">
    <source>
        <dbReference type="Pfam" id="PF01494"/>
    </source>
</evidence>
<dbReference type="GO" id="GO:0071949">
    <property type="term" value="F:FAD binding"/>
    <property type="evidence" value="ECO:0007669"/>
    <property type="project" value="InterPro"/>
</dbReference>
<dbReference type="EC" id="1.14.13.50" evidence="5"/>
<keyword evidence="3" id="KW-0274">FAD</keyword>
<evidence type="ECO:0000256" key="3">
    <source>
        <dbReference type="ARBA" id="ARBA00022827"/>
    </source>
</evidence>
<name>A0A2P4UHI7_9ACTN</name>
<accession>A0A2P4UHI7</accession>
<keyword evidence="6" id="KW-1185">Reference proteome</keyword>